<evidence type="ECO:0000313" key="2">
    <source>
        <dbReference type="Proteomes" id="UP001174909"/>
    </source>
</evidence>
<protein>
    <submittedName>
        <fullName evidence="1">Uncharacterized protein</fullName>
    </submittedName>
</protein>
<keyword evidence="2" id="KW-1185">Reference proteome</keyword>
<organism evidence="1 2">
    <name type="scientific">Geodia barretti</name>
    <name type="common">Barrett's horny sponge</name>
    <dbReference type="NCBI Taxonomy" id="519541"/>
    <lineage>
        <taxon>Eukaryota</taxon>
        <taxon>Metazoa</taxon>
        <taxon>Porifera</taxon>
        <taxon>Demospongiae</taxon>
        <taxon>Heteroscleromorpha</taxon>
        <taxon>Tetractinellida</taxon>
        <taxon>Astrophorina</taxon>
        <taxon>Geodiidae</taxon>
        <taxon>Geodia</taxon>
    </lineage>
</organism>
<evidence type="ECO:0000313" key="1">
    <source>
        <dbReference type="EMBL" id="CAI8055038.1"/>
    </source>
</evidence>
<sequence>MSEYIEKVLHVKSEDLRLYDLTDEENPVHLDNETRTVEDLTFTDGQKLLIEK</sequence>
<reference evidence="1" key="1">
    <citation type="submission" date="2023-03" db="EMBL/GenBank/DDBJ databases">
        <authorList>
            <person name="Steffen K."/>
            <person name="Cardenas P."/>
        </authorList>
    </citation>
    <scope>NUCLEOTIDE SEQUENCE</scope>
</reference>
<proteinExistence type="predicted"/>
<accession>A0AA35TW73</accession>
<dbReference type="AlphaFoldDB" id="A0AA35TW73"/>
<comment type="caution">
    <text evidence="1">The sequence shown here is derived from an EMBL/GenBank/DDBJ whole genome shotgun (WGS) entry which is preliminary data.</text>
</comment>
<dbReference type="Gene3D" id="3.10.20.90">
    <property type="entry name" value="Phosphatidylinositol 3-kinase Catalytic Subunit, Chain A, domain 1"/>
    <property type="match status" value="1"/>
</dbReference>
<name>A0AA35TW73_GEOBA</name>
<dbReference type="EMBL" id="CASHTH010004235">
    <property type="protein sequence ID" value="CAI8055038.1"/>
    <property type="molecule type" value="Genomic_DNA"/>
</dbReference>
<dbReference type="Proteomes" id="UP001174909">
    <property type="component" value="Unassembled WGS sequence"/>
</dbReference>
<gene>
    <name evidence="1" type="ORF">GBAR_LOCUS30033</name>
</gene>